<dbReference type="Gene3D" id="3.30.40.10">
    <property type="entry name" value="Zinc/RING finger domain, C3HC4 (zinc finger)"/>
    <property type="match status" value="1"/>
</dbReference>
<keyword evidence="12" id="KW-1185">Reference proteome</keyword>
<dbReference type="InterPro" id="IPR006384">
    <property type="entry name" value="HAD_hydro_PyrdxlP_Pase-like"/>
</dbReference>
<evidence type="ECO:0000256" key="2">
    <source>
        <dbReference type="ARBA" id="ARBA00022723"/>
    </source>
</evidence>
<evidence type="ECO:0000256" key="6">
    <source>
        <dbReference type="ARBA" id="ARBA00022842"/>
    </source>
</evidence>
<dbReference type="PROSITE" id="PS50969">
    <property type="entry name" value="FCP1"/>
    <property type="match status" value="1"/>
</dbReference>
<dbReference type="PROSITE" id="PS51382">
    <property type="entry name" value="SPX"/>
    <property type="match status" value="1"/>
</dbReference>
<dbReference type="EMBL" id="JALJOR010000007">
    <property type="protein sequence ID" value="KAK9814688.1"/>
    <property type="molecule type" value="Genomic_DNA"/>
</dbReference>
<proteinExistence type="predicted"/>
<dbReference type="SMART" id="SM00184">
    <property type="entry name" value="RING"/>
    <property type="match status" value="1"/>
</dbReference>
<dbReference type="Gene3D" id="3.40.50.1000">
    <property type="entry name" value="HAD superfamily/HAD-like"/>
    <property type="match status" value="2"/>
</dbReference>
<dbReference type="InterPro" id="IPR027370">
    <property type="entry name" value="Znf-RING_euk"/>
</dbReference>
<keyword evidence="5" id="KW-0862">Zinc</keyword>
<dbReference type="InterPro" id="IPR016965">
    <property type="entry name" value="Pase_PHOSPHO-typ"/>
</dbReference>
<dbReference type="SUPFAM" id="SSF57850">
    <property type="entry name" value="RING/U-box"/>
    <property type="match status" value="1"/>
</dbReference>
<dbReference type="InterPro" id="IPR023214">
    <property type="entry name" value="HAD_sf"/>
</dbReference>
<dbReference type="SMART" id="SM00577">
    <property type="entry name" value="CPDc"/>
    <property type="match status" value="1"/>
</dbReference>
<organism evidence="11 12">
    <name type="scientific">[Myrmecia] bisecta</name>
    <dbReference type="NCBI Taxonomy" id="41462"/>
    <lineage>
        <taxon>Eukaryota</taxon>
        <taxon>Viridiplantae</taxon>
        <taxon>Chlorophyta</taxon>
        <taxon>core chlorophytes</taxon>
        <taxon>Trebouxiophyceae</taxon>
        <taxon>Trebouxiales</taxon>
        <taxon>Trebouxiaceae</taxon>
        <taxon>Myrmecia</taxon>
    </lineage>
</organism>
<dbReference type="InterPro" id="IPR013083">
    <property type="entry name" value="Znf_RING/FYVE/PHD"/>
</dbReference>
<dbReference type="CDD" id="cd14447">
    <property type="entry name" value="SPX"/>
    <property type="match status" value="1"/>
</dbReference>
<dbReference type="Pfam" id="PF06888">
    <property type="entry name" value="Put_Phosphatase"/>
    <property type="match status" value="1"/>
</dbReference>
<evidence type="ECO:0000256" key="3">
    <source>
        <dbReference type="ARBA" id="ARBA00022771"/>
    </source>
</evidence>
<keyword evidence="2" id="KW-0479">Metal-binding</keyword>
<dbReference type="GO" id="GO:0008270">
    <property type="term" value="F:zinc ion binding"/>
    <property type="evidence" value="ECO:0007669"/>
    <property type="project" value="UniProtKB-KW"/>
</dbReference>
<dbReference type="InterPro" id="IPR004274">
    <property type="entry name" value="FCP1_dom"/>
</dbReference>
<dbReference type="PANTHER" id="PTHR20889">
    <property type="entry name" value="PHOSPHATASE, ORPHAN 1, 2"/>
    <property type="match status" value="1"/>
</dbReference>
<dbReference type="PROSITE" id="PS50089">
    <property type="entry name" value="ZF_RING_2"/>
    <property type="match status" value="1"/>
</dbReference>
<evidence type="ECO:0000256" key="7">
    <source>
        <dbReference type="PROSITE-ProRule" id="PRU00175"/>
    </source>
</evidence>
<feature type="domain" description="FCP1 homology" evidence="9">
    <location>
        <begin position="408"/>
        <end position="578"/>
    </location>
</feature>
<dbReference type="NCBIfam" id="TIGR01489">
    <property type="entry name" value="DKMTPPase-SF"/>
    <property type="match status" value="1"/>
</dbReference>
<dbReference type="InterPro" id="IPR017907">
    <property type="entry name" value="Znf_RING_CS"/>
</dbReference>
<feature type="domain" description="SPX" evidence="10">
    <location>
        <begin position="1"/>
        <end position="122"/>
    </location>
</feature>
<dbReference type="SUPFAM" id="SSF56784">
    <property type="entry name" value="HAD-like"/>
    <property type="match status" value="2"/>
</dbReference>
<keyword evidence="3 7" id="KW-0863">Zinc-finger</keyword>
<dbReference type="InterPro" id="IPR004331">
    <property type="entry name" value="SPX_dom"/>
</dbReference>
<dbReference type="Proteomes" id="UP001489004">
    <property type="component" value="Unassembled WGS sequence"/>
</dbReference>
<feature type="domain" description="RING-type" evidence="8">
    <location>
        <begin position="171"/>
        <end position="250"/>
    </location>
</feature>
<gene>
    <name evidence="11" type="ORF">WJX72_009831</name>
</gene>
<dbReference type="Pfam" id="PF03031">
    <property type="entry name" value="NIF"/>
    <property type="match status" value="1"/>
</dbReference>
<sequence>MKFGKRLSSEAARRWKPFYFDYKNVKRAISADVQSKDARGRNFDIVVRHELHKVSAFTVDKEEELEAVMDSGAELSPRALAQYRAELTELRKYCVLNYIAVIKAVKKRNRHLREACGAARVETLKAEVLLSHQYFFTSPKLASLLAKAEVLANESLASAPAADLMLREYQCPICLDVLHNVVLLTCAHRFCWGCLVAHCATVQRKRHATEFAAGEKPVKAVHEHYQAVADTVSENSDASAVDTYDCPVCRRAQLLDLDRLKVDPHLSKYIADLQHQNAGARTTSTATVMEVTLSTDHLKQEATAAAVELELSSESRLDAEREGESSIDEECTSAAVPCPFSHRDRPPCGSLPSQGLLERAAVTPPQPLAKLRAVTPERRVSPERPAPCVQVVPLVAEEPPLLPPQTPDKQGKMTCVLDLDGTLTASFTPARAPRLPAGTASWLVGRGSTINPGGVCVVERPALGQFLRQLAQFTEVVLFTAGMEEYARPIVETLERKYGKFAAVLYRPATTPGFNYPCIKDLARLGRSLATTIIVDDTPLAFAKQPDNGIPILAFRADDYGMDDHVLVEAILPLLQSLSAARDVRPVLRKRFNMPKWFTAQGVPVVGYSEVVTASASSVKRRLQLSARVESLRKSNSFPSSTELLQFKAARGCDLLLCDFDCSLTNQDAGERLFGELAPELKPLLDAVQMPANFIPVTNTILAEMQRRGVTRDEILAQLKEMGREIPMASVEMLQWAFRQRVDVRILSDCNSVFINHMLAGAKVNALVKEVITNLASFERTETPALLPTHQRRPASQRLRIRPRHNYLQGSHSCPLCPENLCKGQELEALRSRAPYKRIVYVGDGANDLCPSLALTTTDVVLVRKGYALEKLILAREGGPEAVEATVRTWTDHAQLFAMVQDVLA</sequence>
<evidence type="ECO:0000256" key="1">
    <source>
        <dbReference type="ARBA" id="ARBA00001946"/>
    </source>
</evidence>
<dbReference type="CDD" id="cd16449">
    <property type="entry name" value="RING-HC"/>
    <property type="match status" value="1"/>
</dbReference>
<dbReference type="GO" id="GO:0016791">
    <property type="term" value="F:phosphatase activity"/>
    <property type="evidence" value="ECO:0007669"/>
    <property type="project" value="InterPro"/>
</dbReference>
<evidence type="ECO:0000256" key="4">
    <source>
        <dbReference type="ARBA" id="ARBA00022801"/>
    </source>
</evidence>
<comment type="cofactor">
    <cofactor evidence="1">
        <name>Mg(2+)</name>
        <dbReference type="ChEBI" id="CHEBI:18420"/>
    </cofactor>
</comment>
<protein>
    <submittedName>
        <fullName evidence="11">Uncharacterized protein</fullName>
    </submittedName>
</protein>
<evidence type="ECO:0000259" key="9">
    <source>
        <dbReference type="PROSITE" id="PS50969"/>
    </source>
</evidence>
<dbReference type="Pfam" id="PF13445">
    <property type="entry name" value="zf-RING_UBOX"/>
    <property type="match status" value="1"/>
</dbReference>
<evidence type="ECO:0000259" key="10">
    <source>
        <dbReference type="PROSITE" id="PS51382"/>
    </source>
</evidence>
<reference evidence="11 12" key="1">
    <citation type="journal article" date="2024" name="Nat. Commun.">
        <title>Phylogenomics reveals the evolutionary origins of lichenization in chlorophyte algae.</title>
        <authorList>
            <person name="Puginier C."/>
            <person name="Libourel C."/>
            <person name="Otte J."/>
            <person name="Skaloud P."/>
            <person name="Haon M."/>
            <person name="Grisel S."/>
            <person name="Petersen M."/>
            <person name="Berrin J.G."/>
            <person name="Delaux P.M."/>
            <person name="Dal Grande F."/>
            <person name="Keller J."/>
        </authorList>
    </citation>
    <scope>NUCLEOTIDE SEQUENCE [LARGE SCALE GENOMIC DNA]</scope>
    <source>
        <strain evidence="11 12">SAG 2043</strain>
    </source>
</reference>
<evidence type="ECO:0000313" key="11">
    <source>
        <dbReference type="EMBL" id="KAK9814688.1"/>
    </source>
</evidence>
<keyword evidence="4" id="KW-0378">Hydrolase</keyword>
<name>A0AAW1Q2G6_9CHLO</name>
<dbReference type="AlphaFoldDB" id="A0AAW1Q2G6"/>
<evidence type="ECO:0000256" key="5">
    <source>
        <dbReference type="ARBA" id="ARBA00022833"/>
    </source>
</evidence>
<dbReference type="InterPro" id="IPR036412">
    <property type="entry name" value="HAD-like_sf"/>
</dbReference>
<comment type="caution">
    <text evidence="11">The sequence shown here is derived from an EMBL/GenBank/DDBJ whole genome shotgun (WGS) entry which is preliminary data.</text>
</comment>
<evidence type="ECO:0000259" key="8">
    <source>
        <dbReference type="PROSITE" id="PS50089"/>
    </source>
</evidence>
<keyword evidence="6" id="KW-0460">Magnesium</keyword>
<evidence type="ECO:0000313" key="12">
    <source>
        <dbReference type="Proteomes" id="UP001489004"/>
    </source>
</evidence>
<dbReference type="PANTHER" id="PTHR20889:SF12">
    <property type="entry name" value="LP01149P"/>
    <property type="match status" value="1"/>
</dbReference>
<dbReference type="PROSITE" id="PS00518">
    <property type="entry name" value="ZF_RING_1"/>
    <property type="match status" value="1"/>
</dbReference>
<dbReference type="CDD" id="cd07521">
    <property type="entry name" value="HAD_FCP1-like"/>
    <property type="match status" value="1"/>
</dbReference>
<accession>A0AAW1Q2G6</accession>
<dbReference type="InterPro" id="IPR001841">
    <property type="entry name" value="Znf_RING"/>
</dbReference>